<dbReference type="Proteomes" id="UP000032142">
    <property type="component" value="Unassembled WGS sequence"/>
</dbReference>
<dbReference type="EMBL" id="KN424066">
    <property type="protein sequence ID" value="KHG23172.1"/>
    <property type="molecule type" value="Genomic_DNA"/>
</dbReference>
<name>A0A0B0PE12_GOSAR</name>
<dbReference type="AlphaFoldDB" id="A0A0B0PE12"/>
<proteinExistence type="predicted"/>
<sequence length="29" mass="3308">MTNLLRANQRDHSVIIILPQDHKLSSHVA</sequence>
<reference evidence="2" key="1">
    <citation type="submission" date="2014-09" db="EMBL/GenBank/DDBJ databases">
        <authorList>
            <person name="Mudge J."/>
            <person name="Ramaraj T."/>
            <person name="Lindquist I.E."/>
            <person name="Bharti A.K."/>
            <person name="Sundararajan A."/>
            <person name="Cameron C.T."/>
            <person name="Woodward J.E."/>
            <person name="May G.D."/>
            <person name="Brubaker C."/>
            <person name="Broadhvest J."/>
            <person name="Wilkins T.A."/>
        </authorList>
    </citation>
    <scope>NUCLEOTIDE SEQUENCE</scope>
    <source>
        <strain evidence="2">cv. AKA8401</strain>
    </source>
</reference>
<evidence type="ECO:0000313" key="2">
    <source>
        <dbReference type="Proteomes" id="UP000032142"/>
    </source>
</evidence>
<organism evidence="1 2">
    <name type="scientific">Gossypium arboreum</name>
    <name type="common">Tree cotton</name>
    <name type="synonym">Gossypium nanking</name>
    <dbReference type="NCBI Taxonomy" id="29729"/>
    <lineage>
        <taxon>Eukaryota</taxon>
        <taxon>Viridiplantae</taxon>
        <taxon>Streptophyta</taxon>
        <taxon>Embryophyta</taxon>
        <taxon>Tracheophyta</taxon>
        <taxon>Spermatophyta</taxon>
        <taxon>Magnoliopsida</taxon>
        <taxon>eudicotyledons</taxon>
        <taxon>Gunneridae</taxon>
        <taxon>Pentapetalae</taxon>
        <taxon>rosids</taxon>
        <taxon>malvids</taxon>
        <taxon>Malvales</taxon>
        <taxon>Malvaceae</taxon>
        <taxon>Malvoideae</taxon>
        <taxon>Gossypium</taxon>
    </lineage>
</organism>
<accession>A0A0B0PE12</accession>
<keyword evidence="2" id="KW-1185">Reference proteome</keyword>
<evidence type="ECO:0000313" key="1">
    <source>
        <dbReference type="EMBL" id="KHG23172.1"/>
    </source>
</evidence>
<gene>
    <name evidence="1" type="ORF">F383_30073</name>
</gene>
<protein>
    <submittedName>
        <fullName evidence="1">Uncharacterized protein</fullName>
    </submittedName>
</protein>